<evidence type="ECO:0000313" key="1">
    <source>
        <dbReference type="EMBL" id="MDG9699384.1"/>
    </source>
</evidence>
<name>A0AAW6RKK3_9BURK</name>
<sequence>MTLKRHAIDFMAHEYTAEIGFQGANLDVDFLTSFLDLTPSMTRKKRKRQIQKVLEL</sequence>
<dbReference type="RefSeq" id="WP_279524291.1">
    <property type="nucleotide sequence ID" value="NZ_JARVII010000010.1"/>
</dbReference>
<comment type="caution">
    <text evidence="1">The sequence shown here is derived from an EMBL/GenBank/DDBJ whole genome shotgun (WGS) entry which is preliminary data.</text>
</comment>
<evidence type="ECO:0000313" key="2">
    <source>
        <dbReference type="Proteomes" id="UP001237156"/>
    </source>
</evidence>
<organism evidence="1 2">
    <name type="scientific">Ottowia cancrivicina</name>
    <dbReference type="NCBI Taxonomy" id="3040346"/>
    <lineage>
        <taxon>Bacteria</taxon>
        <taxon>Pseudomonadati</taxon>
        <taxon>Pseudomonadota</taxon>
        <taxon>Betaproteobacteria</taxon>
        <taxon>Burkholderiales</taxon>
        <taxon>Comamonadaceae</taxon>
        <taxon>Ottowia</taxon>
    </lineage>
</organism>
<reference evidence="1 2" key="1">
    <citation type="submission" date="2023-04" db="EMBL/GenBank/DDBJ databases">
        <title>Ottowia paracancer sp. nov., isolated from human stomach.</title>
        <authorList>
            <person name="Song Y."/>
        </authorList>
    </citation>
    <scope>NUCLEOTIDE SEQUENCE [LARGE SCALE GENOMIC DNA]</scope>
    <source>
        <strain evidence="1 2">10c7w1</strain>
    </source>
</reference>
<protein>
    <recommendedName>
        <fullName evidence="3">Transposase</fullName>
    </recommendedName>
</protein>
<gene>
    <name evidence="1" type="ORF">QB898_06570</name>
</gene>
<evidence type="ECO:0008006" key="3">
    <source>
        <dbReference type="Google" id="ProtNLM"/>
    </source>
</evidence>
<dbReference type="EMBL" id="JARVII010000010">
    <property type="protein sequence ID" value="MDG9699384.1"/>
    <property type="molecule type" value="Genomic_DNA"/>
</dbReference>
<keyword evidence="2" id="KW-1185">Reference proteome</keyword>
<accession>A0AAW6RKK3</accession>
<proteinExistence type="predicted"/>
<dbReference type="AlphaFoldDB" id="A0AAW6RKK3"/>
<dbReference type="Proteomes" id="UP001237156">
    <property type="component" value="Unassembled WGS sequence"/>
</dbReference>